<keyword evidence="4 6" id="KW-0472">Membrane</keyword>
<evidence type="ECO:0000256" key="1">
    <source>
        <dbReference type="ARBA" id="ARBA00004141"/>
    </source>
</evidence>
<feature type="transmembrane region" description="Helical" evidence="6">
    <location>
        <begin position="20"/>
        <end position="46"/>
    </location>
</feature>
<evidence type="ECO:0000256" key="4">
    <source>
        <dbReference type="ARBA" id="ARBA00023136"/>
    </source>
</evidence>
<protein>
    <recommendedName>
        <fullName evidence="7">G-protein coupled receptors family 1 profile domain-containing protein</fullName>
    </recommendedName>
</protein>
<dbReference type="Pfam" id="PF00001">
    <property type="entry name" value="7tm_1"/>
    <property type="match status" value="1"/>
</dbReference>
<evidence type="ECO:0000256" key="5">
    <source>
        <dbReference type="SAM" id="MobiDB-lite"/>
    </source>
</evidence>
<keyword evidence="3 6" id="KW-1133">Transmembrane helix</keyword>
<feature type="compositionally biased region" description="Basic and acidic residues" evidence="5">
    <location>
        <begin position="344"/>
        <end position="361"/>
    </location>
</feature>
<dbReference type="SUPFAM" id="SSF81321">
    <property type="entry name" value="Family A G protein-coupled receptor-like"/>
    <property type="match status" value="1"/>
</dbReference>
<dbReference type="Proteomes" id="UP000835052">
    <property type="component" value="Unassembled WGS sequence"/>
</dbReference>
<dbReference type="InterPro" id="IPR000276">
    <property type="entry name" value="GPCR_Rhodpsn"/>
</dbReference>
<proteinExistence type="predicted"/>
<feature type="compositionally biased region" description="Polar residues" evidence="5">
    <location>
        <begin position="392"/>
        <end position="409"/>
    </location>
</feature>
<feature type="transmembrane region" description="Helical" evidence="6">
    <location>
        <begin position="58"/>
        <end position="86"/>
    </location>
</feature>
<dbReference type="PROSITE" id="PS50262">
    <property type="entry name" value="G_PROTEIN_RECEP_F1_2"/>
    <property type="match status" value="1"/>
</dbReference>
<dbReference type="CDD" id="cd00637">
    <property type="entry name" value="7tm_classA_rhodopsin-like"/>
    <property type="match status" value="1"/>
</dbReference>
<keyword evidence="2 6" id="KW-0812">Transmembrane</keyword>
<keyword evidence="9" id="KW-1185">Reference proteome</keyword>
<dbReference type="InterPro" id="IPR017452">
    <property type="entry name" value="GPCR_Rhodpsn_7TM"/>
</dbReference>
<feature type="region of interest" description="Disordered" evidence="5">
    <location>
        <begin position="344"/>
        <end position="409"/>
    </location>
</feature>
<comment type="subcellular location">
    <subcellularLocation>
        <location evidence="1">Membrane</location>
        <topology evidence="1">Multi-pass membrane protein</topology>
    </subcellularLocation>
</comment>
<evidence type="ECO:0000256" key="6">
    <source>
        <dbReference type="SAM" id="Phobius"/>
    </source>
</evidence>
<reference evidence="8" key="1">
    <citation type="submission" date="2020-10" db="EMBL/GenBank/DDBJ databases">
        <authorList>
            <person name="Kikuchi T."/>
        </authorList>
    </citation>
    <scope>NUCLEOTIDE SEQUENCE</scope>
    <source>
        <strain evidence="8">NKZ352</strain>
    </source>
</reference>
<dbReference type="GO" id="GO:0004930">
    <property type="term" value="F:G protein-coupled receptor activity"/>
    <property type="evidence" value="ECO:0007669"/>
    <property type="project" value="InterPro"/>
</dbReference>
<feature type="transmembrane region" description="Helical" evidence="6">
    <location>
        <begin position="236"/>
        <end position="253"/>
    </location>
</feature>
<feature type="domain" description="G-protein coupled receptors family 1 profile" evidence="7">
    <location>
        <begin position="40"/>
        <end position="294"/>
    </location>
</feature>
<dbReference type="AlphaFoldDB" id="A0A8S1HG62"/>
<name>A0A8S1HG62_9PELO</name>
<dbReference type="EMBL" id="CAJGYM010000034">
    <property type="protein sequence ID" value="CAD6193298.1"/>
    <property type="molecule type" value="Genomic_DNA"/>
</dbReference>
<evidence type="ECO:0000256" key="2">
    <source>
        <dbReference type="ARBA" id="ARBA00022692"/>
    </source>
</evidence>
<feature type="transmembrane region" description="Helical" evidence="6">
    <location>
        <begin position="193"/>
        <end position="215"/>
    </location>
</feature>
<accession>A0A8S1HG62</accession>
<feature type="transmembrane region" description="Helical" evidence="6">
    <location>
        <begin position="106"/>
        <end position="128"/>
    </location>
</feature>
<feature type="transmembrane region" description="Helical" evidence="6">
    <location>
        <begin position="140"/>
        <end position="160"/>
    </location>
</feature>
<evidence type="ECO:0000259" key="7">
    <source>
        <dbReference type="PROSITE" id="PS50262"/>
    </source>
</evidence>
<evidence type="ECO:0000256" key="3">
    <source>
        <dbReference type="ARBA" id="ARBA00022989"/>
    </source>
</evidence>
<evidence type="ECO:0000313" key="9">
    <source>
        <dbReference type="Proteomes" id="UP000835052"/>
    </source>
</evidence>
<dbReference type="GO" id="GO:0005886">
    <property type="term" value="C:plasma membrane"/>
    <property type="evidence" value="ECO:0007669"/>
    <property type="project" value="TreeGrafter"/>
</dbReference>
<sequence>MNSTTDEEVVTPSAAEQGWPLFLTFSAVGMTALSTVALIVNLYLLICSRYLRRPIGVNLRLCVSLTASDALCAVFYILTFLVNVFFRGYVSDCISLLLEVCKLSTFTASVFTLLALALNHYVGIVYPLQRNAITPKTVKSAIIIAYLIPLSAYLALFVIFPGGLRANPGFSIVSLDGCRDTTIYRNSVFRCTLVAPFIFFVILISFLYLHILCHMRHIAKDPLLKTNNKSKRTNRKLLVTLMLLAGSACVGWLPTSLNFVMPIILPMSNQARIYAGFISQTLHVGKLLADAFIYASRLVEIRYAMWMFNSNFCSYLSHFTGTKNYDRNVPQEFVRYLSETKENRSMRSKRVKSEMDPESKKYVHHRVTSQRFPATQPKPSSLSASHRPLQHARSNPTTSNYNNNGAAKL</sequence>
<dbReference type="PANTHER" id="PTHR23112">
    <property type="entry name" value="G PROTEIN-COUPLED RECEPTOR 157-RELATED"/>
    <property type="match status" value="1"/>
</dbReference>
<dbReference type="Gene3D" id="1.20.1070.10">
    <property type="entry name" value="Rhodopsin 7-helix transmembrane proteins"/>
    <property type="match status" value="1"/>
</dbReference>
<comment type="caution">
    <text evidence="8">The sequence shown here is derived from an EMBL/GenBank/DDBJ whole genome shotgun (WGS) entry which is preliminary data.</text>
</comment>
<dbReference type="GO" id="GO:0007189">
    <property type="term" value="P:adenylate cyclase-activating G protein-coupled receptor signaling pathway"/>
    <property type="evidence" value="ECO:0007669"/>
    <property type="project" value="TreeGrafter"/>
</dbReference>
<evidence type="ECO:0000313" key="8">
    <source>
        <dbReference type="EMBL" id="CAD6193298.1"/>
    </source>
</evidence>
<organism evidence="8 9">
    <name type="scientific">Caenorhabditis auriculariae</name>
    <dbReference type="NCBI Taxonomy" id="2777116"/>
    <lineage>
        <taxon>Eukaryota</taxon>
        <taxon>Metazoa</taxon>
        <taxon>Ecdysozoa</taxon>
        <taxon>Nematoda</taxon>
        <taxon>Chromadorea</taxon>
        <taxon>Rhabditida</taxon>
        <taxon>Rhabditina</taxon>
        <taxon>Rhabditomorpha</taxon>
        <taxon>Rhabditoidea</taxon>
        <taxon>Rhabditidae</taxon>
        <taxon>Peloderinae</taxon>
        <taxon>Caenorhabditis</taxon>
    </lineage>
</organism>
<gene>
    <name evidence="8" type="ORF">CAUJ_LOCUS9217</name>
</gene>
<dbReference type="PANTHER" id="PTHR23112:SF47">
    <property type="entry name" value="G-PROTEIN COUPLED RECEPTOR 157"/>
    <property type="match status" value="1"/>
</dbReference>
<feature type="compositionally biased region" description="Polar residues" evidence="5">
    <location>
        <begin position="369"/>
        <end position="384"/>
    </location>
</feature>
<dbReference type="OrthoDB" id="9894375at2759"/>